<keyword evidence="1" id="KW-0812">Transmembrane</keyword>
<evidence type="ECO:0000313" key="2">
    <source>
        <dbReference type="EMBL" id="JAH79873.1"/>
    </source>
</evidence>
<sequence>MKHTRNVTRLLMTIFTDLLFCSFLSCGFTISQAFQN</sequence>
<dbReference type="AlphaFoldDB" id="A0A0E9VRI0"/>
<evidence type="ECO:0000256" key="1">
    <source>
        <dbReference type="SAM" id="Phobius"/>
    </source>
</evidence>
<dbReference type="EMBL" id="GBXM01028704">
    <property type="protein sequence ID" value="JAH79873.1"/>
    <property type="molecule type" value="Transcribed_RNA"/>
</dbReference>
<keyword evidence="1" id="KW-1133">Transmembrane helix</keyword>
<reference evidence="2" key="2">
    <citation type="journal article" date="2015" name="Fish Shellfish Immunol.">
        <title>Early steps in the European eel (Anguilla anguilla)-Vibrio vulnificus interaction in the gills: Role of the RtxA13 toxin.</title>
        <authorList>
            <person name="Callol A."/>
            <person name="Pajuelo D."/>
            <person name="Ebbesson L."/>
            <person name="Teles M."/>
            <person name="MacKenzie S."/>
            <person name="Amaro C."/>
        </authorList>
    </citation>
    <scope>NUCLEOTIDE SEQUENCE</scope>
</reference>
<organism evidence="2">
    <name type="scientific">Anguilla anguilla</name>
    <name type="common">European freshwater eel</name>
    <name type="synonym">Muraena anguilla</name>
    <dbReference type="NCBI Taxonomy" id="7936"/>
    <lineage>
        <taxon>Eukaryota</taxon>
        <taxon>Metazoa</taxon>
        <taxon>Chordata</taxon>
        <taxon>Craniata</taxon>
        <taxon>Vertebrata</taxon>
        <taxon>Euteleostomi</taxon>
        <taxon>Actinopterygii</taxon>
        <taxon>Neopterygii</taxon>
        <taxon>Teleostei</taxon>
        <taxon>Anguilliformes</taxon>
        <taxon>Anguillidae</taxon>
        <taxon>Anguilla</taxon>
    </lineage>
</organism>
<reference evidence="2" key="1">
    <citation type="submission" date="2014-11" db="EMBL/GenBank/DDBJ databases">
        <authorList>
            <person name="Amaro Gonzalez C."/>
        </authorList>
    </citation>
    <scope>NUCLEOTIDE SEQUENCE</scope>
</reference>
<feature type="transmembrane region" description="Helical" evidence="1">
    <location>
        <begin position="12"/>
        <end position="34"/>
    </location>
</feature>
<accession>A0A0E9VRI0</accession>
<protein>
    <submittedName>
        <fullName evidence="2">Uncharacterized protein</fullName>
    </submittedName>
</protein>
<proteinExistence type="predicted"/>
<name>A0A0E9VRI0_ANGAN</name>
<keyword evidence="1" id="KW-0472">Membrane</keyword>